<keyword evidence="2" id="KW-1185">Reference proteome</keyword>
<dbReference type="RefSeq" id="WP_367436151.1">
    <property type="nucleotide sequence ID" value="NZ_CP108413.1"/>
</dbReference>
<dbReference type="EMBL" id="JBIRGH010000024">
    <property type="protein sequence ID" value="MFH8588512.1"/>
    <property type="molecule type" value="Genomic_DNA"/>
</dbReference>
<gene>
    <name evidence="1" type="ORF">ACH4GP_29670</name>
</gene>
<reference evidence="1 2" key="1">
    <citation type="submission" date="2024-10" db="EMBL/GenBank/DDBJ databases">
        <title>The Natural Products Discovery Center: Release of the First 8490 Sequenced Strains for Exploring Actinobacteria Biosynthetic Diversity.</title>
        <authorList>
            <person name="Kalkreuter E."/>
            <person name="Kautsar S.A."/>
            <person name="Yang D."/>
            <person name="Bader C.D."/>
            <person name="Teijaro C.N."/>
            <person name="Fluegel L."/>
            <person name="Davis C.M."/>
            <person name="Simpson J.R."/>
            <person name="Lauterbach L."/>
            <person name="Steele A.D."/>
            <person name="Gui C."/>
            <person name="Meng S."/>
            <person name="Li G."/>
            <person name="Viehrig K."/>
            <person name="Ye F."/>
            <person name="Su P."/>
            <person name="Kiefer A.F."/>
            <person name="Nichols A."/>
            <person name="Cepeda A.J."/>
            <person name="Yan W."/>
            <person name="Fan B."/>
            <person name="Jiang Y."/>
            <person name="Adhikari A."/>
            <person name="Zheng C.-J."/>
            <person name="Schuster L."/>
            <person name="Cowan T.M."/>
            <person name="Smanski M.J."/>
            <person name="Chevrette M.G."/>
            <person name="De Carvalho L.P.S."/>
            <person name="Shen B."/>
        </authorList>
    </citation>
    <scope>NUCLEOTIDE SEQUENCE [LARGE SCALE GENOMIC DNA]</scope>
    <source>
        <strain evidence="1 2">NPDC018013</strain>
    </source>
</reference>
<sequence length="203" mass="21086">MPTQDDYGQGVDIAALTDAPDASTLAKSIANAIVQRSGMRFTSASHRNAVLSKPVFGMLAALAAERLLTFYDGAAWVVVAAGTSAWTTPALATGYTHNGNSNGTVQYRIVNLFGEQTVMWRGGLNLTYSGSNLANGGYMLSSSLPSAARPTTLRTVSGACSAASSTVLSLKIDAETGGNIRIVGTGPGDTPPWLSFNNVMYSL</sequence>
<name>A0ABW7RKB1_9ACTN</name>
<evidence type="ECO:0008006" key="3">
    <source>
        <dbReference type="Google" id="ProtNLM"/>
    </source>
</evidence>
<dbReference type="Proteomes" id="UP001610990">
    <property type="component" value="Unassembled WGS sequence"/>
</dbReference>
<proteinExistence type="predicted"/>
<evidence type="ECO:0000313" key="2">
    <source>
        <dbReference type="Proteomes" id="UP001610990"/>
    </source>
</evidence>
<protein>
    <recommendedName>
        <fullName evidence="3">Minor tail protein</fullName>
    </recommendedName>
</protein>
<comment type="caution">
    <text evidence="1">The sequence shown here is derived from an EMBL/GenBank/DDBJ whole genome shotgun (WGS) entry which is preliminary data.</text>
</comment>
<accession>A0ABW7RKB1</accession>
<organism evidence="1 2">
    <name type="scientific">Streptomyces celluloflavus</name>
    <dbReference type="NCBI Taxonomy" id="58344"/>
    <lineage>
        <taxon>Bacteria</taxon>
        <taxon>Bacillati</taxon>
        <taxon>Actinomycetota</taxon>
        <taxon>Actinomycetes</taxon>
        <taxon>Kitasatosporales</taxon>
        <taxon>Streptomycetaceae</taxon>
        <taxon>Streptomyces</taxon>
    </lineage>
</organism>
<evidence type="ECO:0000313" key="1">
    <source>
        <dbReference type="EMBL" id="MFH8588512.1"/>
    </source>
</evidence>